<feature type="compositionally biased region" description="Acidic residues" evidence="9">
    <location>
        <begin position="218"/>
        <end position="238"/>
    </location>
</feature>
<dbReference type="GO" id="GO:0003723">
    <property type="term" value="F:RNA binding"/>
    <property type="evidence" value="ECO:0007669"/>
    <property type="project" value="InterPro"/>
</dbReference>
<keyword evidence="8" id="KW-0808">Transferase</keyword>
<dbReference type="GO" id="GO:0004671">
    <property type="term" value="F:protein C-terminal S-isoprenylcysteine carboxyl O-methyltransferase activity"/>
    <property type="evidence" value="ECO:0007669"/>
    <property type="project" value="UniProtKB-EC"/>
</dbReference>
<dbReference type="EMBL" id="HG994580">
    <property type="protein sequence ID" value="CAF2778779.1"/>
    <property type="molecule type" value="Genomic_DNA"/>
</dbReference>
<dbReference type="PANTHER" id="PTHR18034">
    <property type="entry name" value="CELL CYCLE CONTROL PROTEIN CWF22-RELATED"/>
    <property type="match status" value="1"/>
</dbReference>
<evidence type="ECO:0000256" key="7">
    <source>
        <dbReference type="ARBA" id="ARBA00023242"/>
    </source>
</evidence>
<feature type="compositionally biased region" description="Basic and acidic residues" evidence="9">
    <location>
        <begin position="65"/>
        <end position="81"/>
    </location>
</feature>
<dbReference type="Pfam" id="PF02847">
    <property type="entry name" value="MA3"/>
    <property type="match status" value="1"/>
</dbReference>
<feature type="compositionally biased region" description="Basic and acidic residues" evidence="9">
    <location>
        <begin position="148"/>
        <end position="159"/>
    </location>
</feature>
<dbReference type="Pfam" id="PF02854">
    <property type="entry name" value="MIF4G"/>
    <property type="match status" value="1"/>
</dbReference>
<feature type="region of interest" description="Disordered" evidence="9">
    <location>
        <begin position="65"/>
        <end position="117"/>
    </location>
</feature>
<dbReference type="InterPro" id="IPR050781">
    <property type="entry name" value="CWC22_splicing_factor"/>
</dbReference>
<dbReference type="SUPFAM" id="SSF48371">
    <property type="entry name" value="ARM repeat"/>
    <property type="match status" value="1"/>
</dbReference>
<dbReference type="InterPro" id="IPR016024">
    <property type="entry name" value="ARM-type_fold"/>
</dbReference>
<gene>
    <name evidence="10" type="ORF">LSAA_1113</name>
</gene>
<dbReference type="GO" id="GO:0005730">
    <property type="term" value="C:nucleolus"/>
    <property type="evidence" value="ECO:0007669"/>
    <property type="project" value="UniProtKB-SubCell"/>
</dbReference>
<keyword evidence="4 8" id="KW-0812">Transmembrane</keyword>
<evidence type="ECO:0000256" key="5">
    <source>
        <dbReference type="ARBA" id="ARBA00022989"/>
    </source>
</evidence>
<dbReference type="InterPro" id="IPR007269">
    <property type="entry name" value="ICMT_MeTrfase"/>
</dbReference>
<evidence type="ECO:0000256" key="8">
    <source>
        <dbReference type="RuleBase" id="RU362022"/>
    </source>
</evidence>
<comment type="catalytic activity">
    <reaction evidence="8">
        <text>[protein]-C-terminal S-[(2E,6E)-farnesyl]-L-cysteine + S-adenosyl-L-methionine = [protein]-C-terminal S-[(2E,6E)-farnesyl]-L-cysteine methyl ester + S-adenosyl-L-homocysteine</text>
        <dbReference type="Rhea" id="RHEA:21672"/>
        <dbReference type="Rhea" id="RHEA-COMP:12125"/>
        <dbReference type="Rhea" id="RHEA-COMP:12126"/>
        <dbReference type="ChEBI" id="CHEBI:57856"/>
        <dbReference type="ChEBI" id="CHEBI:59789"/>
        <dbReference type="ChEBI" id="CHEBI:90510"/>
        <dbReference type="ChEBI" id="CHEBI:90511"/>
        <dbReference type="EC" id="2.1.1.100"/>
    </reaction>
</comment>
<dbReference type="InterPro" id="IPR003891">
    <property type="entry name" value="Initiation_fac_eIF4g_MI"/>
</dbReference>
<feature type="transmembrane region" description="Helical" evidence="8">
    <location>
        <begin position="704"/>
        <end position="721"/>
    </location>
</feature>
<feature type="region of interest" description="Disordered" evidence="9">
    <location>
        <begin position="140"/>
        <end position="250"/>
    </location>
</feature>
<dbReference type="GO" id="GO:0032259">
    <property type="term" value="P:methylation"/>
    <property type="evidence" value="ECO:0007669"/>
    <property type="project" value="UniProtKB-KW"/>
</dbReference>
<dbReference type="PROSITE" id="PS51366">
    <property type="entry name" value="MI"/>
    <property type="match status" value="1"/>
</dbReference>
<name>A0A7R8H071_LEPSM</name>
<comment type="similarity">
    <text evidence="3">Belongs to the CWC22 family.</text>
</comment>
<dbReference type="GO" id="GO:0005789">
    <property type="term" value="C:endoplasmic reticulum membrane"/>
    <property type="evidence" value="ECO:0007669"/>
    <property type="project" value="UniProtKB-SubCell"/>
</dbReference>
<organism evidence="10 11">
    <name type="scientific">Lepeophtheirus salmonis</name>
    <name type="common">Salmon louse</name>
    <name type="synonym">Caligus salmonis</name>
    <dbReference type="NCBI Taxonomy" id="72036"/>
    <lineage>
        <taxon>Eukaryota</taxon>
        <taxon>Metazoa</taxon>
        <taxon>Ecdysozoa</taxon>
        <taxon>Arthropoda</taxon>
        <taxon>Crustacea</taxon>
        <taxon>Multicrustacea</taxon>
        <taxon>Hexanauplia</taxon>
        <taxon>Copepoda</taxon>
        <taxon>Siphonostomatoida</taxon>
        <taxon>Caligidae</taxon>
        <taxon>Lepeophtheirus</taxon>
    </lineage>
</organism>
<dbReference type="Gene3D" id="1.25.40.180">
    <property type="match status" value="1"/>
</dbReference>
<keyword evidence="8" id="KW-0949">S-adenosyl-L-methionine</keyword>
<keyword evidence="6 8" id="KW-0472">Membrane</keyword>
<dbReference type="GO" id="GO:0042274">
    <property type="term" value="P:ribosomal small subunit biogenesis"/>
    <property type="evidence" value="ECO:0007669"/>
    <property type="project" value="TreeGrafter"/>
</dbReference>
<keyword evidence="5 8" id="KW-1133">Transmembrane helix</keyword>
<dbReference type="SMART" id="SM00543">
    <property type="entry name" value="MIF4G"/>
    <property type="match status" value="1"/>
</dbReference>
<accession>A0A7R8H071</accession>
<protein>
    <recommendedName>
        <fullName evidence="8">Protein-S-isoprenylcysteine O-methyltransferase</fullName>
        <ecNumber evidence="8">2.1.1.100</ecNumber>
    </recommendedName>
</protein>
<comment type="subcellular location">
    <subcellularLocation>
        <location evidence="8">Endoplasmic reticulum membrane</location>
        <topology evidence="8">Multi-pass membrane protein</topology>
    </subcellularLocation>
    <subcellularLocation>
        <location evidence="1">Membrane</location>
        <topology evidence="1">Multi-pass membrane protein</topology>
    </subcellularLocation>
    <subcellularLocation>
        <location evidence="2">Nucleus</location>
        <location evidence="2">Nucleolus</location>
    </subcellularLocation>
</comment>
<evidence type="ECO:0000256" key="9">
    <source>
        <dbReference type="SAM" id="MobiDB-lite"/>
    </source>
</evidence>
<dbReference type="InterPro" id="IPR003890">
    <property type="entry name" value="MIF4G-like_typ-3"/>
</dbReference>
<sequence>MSRIKRKHGPGGGIQGVDSTKSRKERRKDTRSLKKKLKADRYLRLKGAKTPSILEPEPLVVEKIPVKKDNKEKKARKEAEKQRRRRLKEDNDLEEANIKQLSKKLGLNKRKSKNPIPKSFLDDGLDFLLNAVDSEKMNNMLLSDEENDSKLGYESHSDFDDADSEERRRRQMNFEEEVSGDEDVGFNEDESVDELVGISDYESGDEDVASDGEKEVNSDMEEDGNSDMEEENISDEVCEDHKDSNEETSPKLSKVWEDIYGRKRDADGNVLSTKSYVPPALQNERSFKSTCREDTNTALSELLSDACISHVLTPERLIMEHVLLVSTLSANVGTEVGAHFLHHIVTKFDTLYINTDLSDTESKELDCCLLLIGYLYAFKVVDSSLIFELIQKLTKSFQPKDIELILQVLKAVGFNLRKDDPIQLKSVILEIQFASSSSQIQDSRTKKIMKNFLRPGTSTTPLSVRLEDLLKADQKGRWWIVGSAWAGNENNNNERLQPDPASKEKQFSSHILNLARKMRMNTHSRKMIFCSVMSAEDYLDAFEKLMKVKNIPNKEREVAFVLQDCCLQEKEFNPFYFQVMSKLSSTDRKYRMASQYCLWDKIKEIECLSSIQRKNLAEYSSSLILKFSLPLSVLKVVTFADMSLVREGWISLYGFGIGSSILLFHLFSRSNFFYLYLFICVSHLLGSCFLIPKFLSLQSINREIFQIGTFLGWGLLYRNYISIKLFVQFWNVPDFLTLFHYSEYMVTAISNPKNISIDSYLINHGKEYGIALFASWLEYFIEYYFFGKTFNYLSCLGVFLCLTGDITRKVAMLQAGASFNHIVQNDRKGDHTLITTGLYSISRHPSYVGWIYHRHVVLL</sequence>
<evidence type="ECO:0000256" key="4">
    <source>
        <dbReference type="ARBA" id="ARBA00022692"/>
    </source>
</evidence>
<feature type="compositionally biased region" description="Acidic residues" evidence="9">
    <location>
        <begin position="174"/>
        <end position="193"/>
    </location>
</feature>
<feature type="transmembrane region" description="Helical" evidence="8">
    <location>
        <begin position="649"/>
        <end position="667"/>
    </location>
</feature>
<evidence type="ECO:0000256" key="6">
    <source>
        <dbReference type="ARBA" id="ARBA00023136"/>
    </source>
</evidence>
<keyword evidence="8" id="KW-0256">Endoplasmic reticulum</keyword>
<feature type="transmembrane region" description="Helical" evidence="8">
    <location>
        <begin position="673"/>
        <end position="692"/>
    </location>
</feature>
<dbReference type="EC" id="2.1.1.100" evidence="8"/>
<dbReference type="Proteomes" id="UP000675881">
    <property type="component" value="Chromosome 1"/>
</dbReference>
<evidence type="ECO:0000313" key="10">
    <source>
        <dbReference type="EMBL" id="CAF2778779.1"/>
    </source>
</evidence>
<dbReference type="AlphaFoldDB" id="A0A7R8H071"/>
<dbReference type="SMART" id="SM00544">
    <property type="entry name" value="MA3"/>
    <property type="match status" value="1"/>
</dbReference>
<proteinExistence type="inferred from homology"/>
<evidence type="ECO:0000256" key="3">
    <source>
        <dbReference type="ARBA" id="ARBA00006856"/>
    </source>
</evidence>
<keyword evidence="11" id="KW-1185">Reference proteome</keyword>
<dbReference type="Pfam" id="PF04140">
    <property type="entry name" value="ICMT"/>
    <property type="match status" value="1"/>
</dbReference>
<evidence type="ECO:0000313" key="11">
    <source>
        <dbReference type="Proteomes" id="UP000675881"/>
    </source>
</evidence>
<comment type="caution">
    <text evidence="8">Lacks conserved residue(s) required for the propagation of feature annotation.</text>
</comment>
<comment type="similarity">
    <text evidence="8">Belongs to the class VI-like SAM-binding methyltransferase superfamily. Isoprenylcysteine carboxyl methyltransferase family.</text>
</comment>
<feature type="compositionally biased region" description="Basic and acidic residues" evidence="9">
    <location>
        <begin position="239"/>
        <end position="250"/>
    </location>
</feature>
<evidence type="ECO:0000256" key="2">
    <source>
        <dbReference type="ARBA" id="ARBA00004604"/>
    </source>
</evidence>
<keyword evidence="7" id="KW-0539">Nucleus</keyword>
<feature type="region of interest" description="Disordered" evidence="9">
    <location>
        <begin position="1"/>
        <end position="37"/>
    </location>
</feature>
<dbReference type="Gene3D" id="1.20.120.1630">
    <property type="match status" value="1"/>
</dbReference>
<keyword evidence="8" id="KW-0489">Methyltransferase</keyword>
<dbReference type="OrthoDB" id="10260961at2759"/>
<dbReference type="PANTHER" id="PTHR18034:SF4">
    <property type="entry name" value="NUCLEOLAR MIF4G DOMAIN-CONTAINING PROTEIN 1"/>
    <property type="match status" value="1"/>
</dbReference>
<reference evidence="10" key="1">
    <citation type="submission" date="2021-02" db="EMBL/GenBank/DDBJ databases">
        <authorList>
            <person name="Bekaert M."/>
        </authorList>
    </citation>
    <scope>NUCLEOTIDE SEQUENCE</scope>
    <source>
        <strain evidence="10">IoA-00</strain>
    </source>
</reference>
<evidence type="ECO:0000256" key="1">
    <source>
        <dbReference type="ARBA" id="ARBA00004141"/>
    </source>
</evidence>